<feature type="transmembrane region" description="Helical" evidence="1">
    <location>
        <begin position="49"/>
        <end position="68"/>
    </location>
</feature>
<evidence type="ECO:0000256" key="1">
    <source>
        <dbReference type="SAM" id="Phobius"/>
    </source>
</evidence>
<accession>A0A0L8GH70</accession>
<keyword evidence="1" id="KW-0812">Transmembrane</keyword>
<dbReference type="EMBL" id="KQ421824">
    <property type="protein sequence ID" value="KOF76298.1"/>
    <property type="molecule type" value="Genomic_DNA"/>
</dbReference>
<gene>
    <name evidence="2" type="ORF">OCBIM_22033532mg</name>
</gene>
<feature type="transmembrane region" description="Helical" evidence="1">
    <location>
        <begin position="75"/>
        <end position="96"/>
    </location>
</feature>
<dbReference type="AlphaFoldDB" id="A0A0L8GH70"/>
<name>A0A0L8GH70_OCTBM</name>
<evidence type="ECO:0000313" key="2">
    <source>
        <dbReference type="EMBL" id="KOF76298.1"/>
    </source>
</evidence>
<sequence>MTCPKFYIFLIWIFFLQVFKQRQCFLLNDFLTNSSILTIQTNSPKRKKILPFFLLMTVFFIPGASNLICAKILSLLCTIVNTVVQFIPIDCAITTIFSPFPWHFIIDNLSSSMMLSTFTMNFLRCHGGKK</sequence>
<proteinExistence type="predicted"/>
<keyword evidence="1" id="KW-1133">Transmembrane helix</keyword>
<organism evidence="2">
    <name type="scientific">Octopus bimaculoides</name>
    <name type="common">California two-spotted octopus</name>
    <dbReference type="NCBI Taxonomy" id="37653"/>
    <lineage>
        <taxon>Eukaryota</taxon>
        <taxon>Metazoa</taxon>
        <taxon>Spiralia</taxon>
        <taxon>Lophotrochozoa</taxon>
        <taxon>Mollusca</taxon>
        <taxon>Cephalopoda</taxon>
        <taxon>Coleoidea</taxon>
        <taxon>Octopodiformes</taxon>
        <taxon>Octopoda</taxon>
        <taxon>Incirrata</taxon>
        <taxon>Octopodidae</taxon>
        <taxon>Octopus</taxon>
    </lineage>
</organism>
<reference evidence="2" key="1">
    <citation type="submission" date="2015-07" db="EMBL/GenBank/DDBJ databases">
        <title>MeaNS - Measles Nucleotide Surveillance Program.</title>
        <authorList>
            <person name="Tran T."/>
            <person name="Druce J."/>
        </authorList>
    </citation>
    <scope>NUCLEOTIDE SEQUENCE</scope>
    <source>
        <strain evidence="2">UCB-OBI-ISO-001</strain>
        <tissue evidence="2">Gonad</tissue>
    </source>
</reference>
<keyword evidence="1" id="KW-0472">Membrane</keyword>
<protein>
    <submittedName>
        <fullName evidence="2">Uncharacterized protein</fullName>
    </submittedName>
</protein>